<gene>
    <name evidence="7 8" type="primary">nuoK</name>
    <name evidence="8" type="ORF">EOJ36_08310</name>
</gene>
<dbReference type="GO" id="GO:0005886">
    <property type="term" value="C:plasma membrane"/>
    <property type="evidence" value="ECO:0007669"/>
    <property type="project" value="UniProtKB-SubCell"/>
</dbReference>
<keyword evidence="7" id="KW-1278">Translocase</keyword>
<keyword evidence="8" id="KW-0560">Oxidoreductase</keyword>
<evidence type="ECO:0000256" key="5">
    <source>
        <dbReference type="ARBA" id="ARBA00022989"/>
    </source>
</evidence>
<evidence type="ECO:0000256" key="6">
    <source>
        <dbReference type="ARBA" id="ARBA00023136"/>
    </source>
</evidence>
<keyword evidence="9" id="KW-1185">Reference proteome</keyword>
<comment type="similarity">
    <text evidence="2 7">Belongs to the complex I subunit 4L family.</text>
</comment>
<comment type="catalytic activity">
    <reaction evidence="7">
        <text>a quinone + NADH + 5 H(+)(in) = a quinol + NAD(+) + 4 H(+)(out)</text>
        <dbReference type="Rhea" id="RHEA:57888"/>
        <dbReference type="ChEBI" id="CHEBI:15378"/>
        <dbReference type="ChEBI" id="CHEBI:24646"/>
        <dbReference type="ChEBI" id="CHEBI:57540"/>
        <dbReference type="ChEBI" id="CHEBI:57945"/>
        <dbReference type="ChEBI" id="CHEBI:132124"/>
    </reaction>
</comment>
<dbReference type="GO" id="GO:0030964">
    <property type="term" value="C:NADH dehydrogenase complex"/>
    <property type="evidence" value="ECO:0007669"/>
    <property type="project" value="TreeGrafter"/>
</dbReference>
<evidence type="ECO:0000256" key="3">
    <source>
        <dbReference type="ARBA" id="ARBA00022448"/>
    </source>
</evidence>
<comment type="function">
    <text evidence="7">NDH-1 shuttles electrons from NADH, via FMN and iron-sulfur (Fe-S) centers, to quinones in the respiratory chain. The immediate electron acceptor for the enzyme in this species is believed to be a menaquinone. Couples the redox reaction to proton translocation (for every two electrons transferred, four hydrogen ions are translocated across the cytoplasmic membrane), and thus conserves the redox energy in a proton gradient.</text>
</comment>
<evidence type="ECO:0000256" key="1">
    <source>
        <dbReference type="ARBA" id="ARBA00004141"/>
    </source>
</evidence>
<keyword evidence="7" id="KW-1003">Cell membrane</keyword>
<dbReference type="GO" id="GO:0048038">
    <property type="term" value="F:quinone binding"/>
    <property type="evidence" value="ECO:0007669"/>
    <property type="project" value="UniProtKB-KW"/>
</dbReference>
<sequence>MNEIPLEAFWLISAFLFTIGFAIILIKKNTLFILMGIELMLGAANLNFAAFNRGDTEQQGIIYGLFVLVVGVCEMAIALAIIIQTFRSAKLRE</sequence>
<protein>
    <recommendedName>
        <fullName evidence="7">NADH-quinone oxidoreductase subunit K</fullName>
        <ecNumber evidence="7">7.1.1.-</ecNumber>
    </recommendedName>
    <alternativeName>
        <fullName evidence="7">NADH dehydrogenase I subunit K</fullName>
    </alternativeName>
    <alternativeName>
        <fullName evidence="7">NDH-1 subunit K</fullName>
    </alternativeName>
</protein>
<keyword evidence="4 7" id="KW-0812">Transmembrane</keyword>
<dbReference type="AlphaFoldDB" id="A0A437PRV8"/>
<feature type="transmembrane region" description="Helical" evidence="7">
    <location>
        <begin position="61"/>
        <end position="83"/>
    </location>
</feature>
<dbReference type="Pfam" id="PF00420">
    <property type="entry name" value="Oxidored_q2"/>
    <property type="match status" value="1"/>
</dbReference>
<dbReference type="Gene3D" id="1.10.287.3510">
    <property type="match status" value="1"/>
</dbReference>
<comment type="caution">
    <text evidence="8">The sequence shown here is derived from an EMBL/GenBank/DDBJ whole genome shotgun (WGS) entry which is preliminary data.</text>
</comment>
<dbReference type="OrthoDB" id="9810120at2"/>
<dbReference type="PANTHER" id="PTHR11434">
    <property type="entry name" value="NADH-UBIQUINONE OXIDOREDUCTASE SUBUNIT ND4L"/>
    <property type="match status" value="1"/>
</dbReference>
<organism evidence="8 9">
    <name type="scientific">Sandaracinomonas limnophila</name>
    <dbReference type="NCBI Taxonomy" id="1862386"/>
    <lineage>
        <taxon>Bacteria</taxon>
        <taxon>Pseudomonadati</taxon>
        <taxon>Bacteroidota</taxon>
        <taxon>Cytophagia</taxon>
        <taxon>Cytophagales</taxon>
        <taxon>Flectobacillaceae</taxon>
        <taxon>Sandaracinomonas</taxon>
    </lineage>
</organism>
<evidence type="ECO:0000256" key="4">
    <source>
        <dbReference type="ARBA" id="ARBA00022692"/>
    </source>
</evidence>
<evidence type="ECO:0000256" key="7">
    <source>
        <dbReference type="HAMAP-Rule" id="MF_01456"/>
    </source>
</evidence>
<comment type="subcellular location">
    <subcellularLocation>
        <location evidence="7">Cell membrane</location>
        <topology evidence="7">Multi-pass membrane protein</topology>
    </subcellularLocation>
    <subcellularLocation>
        <location evidence="1">Membrane</location>
        <topology evidence="1">Multi-pass membrane protein</topology>
    </subcellularLocation>
</comment>
<evidence type="ECO:0000313" key="9">
    <source>
        <dbReference type="Proteomes" id="UP000282832"/>
    </source>
</evidence>
<keyword evidence="7" id="KW-0874">Quinone</keyword>
<dbReference type="NCBIfam" id="NF004320">
    <property type="entry name" value="PRK05715.1-2"/>
    <property type="match status" value="1"/>
</dbReference>
<keyword evidence="7" id="KW-0520">NAD</keyword>
<proteinExistence type="inferred from homology"/>
<dbReference type="RefSeq" id="WP_127804245.1">
    <property type="nucleotide sequence ID" value="NZ_SACY01000003.1"/>
</dbReference>
<feature type="transmembrane region" description="Helical" evidence="7">
    <location>
        <begin position="6"/>
        <end position="26"/>
    </location>
</feature>
<dbReference type="EMBL" id="SACY01000003">
    <property type="protein sequence ID" value="RVU24998.1"/>
    <property type="molecule type" value="Genomic_DNA"/>
</dbReference>
<dbReference type="HAMAP" id="MF_01456">
    <property type="entry name" value="NDH1_NuoK"/>
    <property type="match status" value="1"/>
</dbReference>
<dbReference type="GO" id="GO:0042773">
    <property type="term" value="P:ATP synthesis coupled electron transport"/>
    <property type="evidence" value="ECO:0007669"/>
    <property type="project" value="InterPro"/>
</dbReference>
<accession>A0A437PRV8</accession>
<dbReference type="EC" id="7.1.1.-" evidence="7"/>
<dbReference type="PANTHER" id="PTHR11434:SF16">
    <property type="entry name" value="NADH-UBIQUINONE OXIDOREDUCTASE CHAIN 4L"/>
    <property type="match status" value="1"/>
</dbReference>
<keyword evidence="3 7" id="KW-0813">Transport</keyword>
<keyword evidence="5 7" id="KW-1133">Transmembrane helix</keyword>
<comment type="subunit">
    <text evidence="7">NDH-1 is composed of 14 different subunits. Subunits NuoA, H, J, K, L, M, N constitute the membrane sector of the complex.</text>
</comment>
<dbReference type="Proteomes" id="UP000282832">
    <property type="component" value="Unassembled WGS sequence"/>
</dbReference>
<evidence type="ECO:0000313" key="8">
    <source>
        <dbReference type="EMBL" id="RVU24998.1"/>
    </source>
</evidence>
<reference evidence="8 9" key="1">
    <citation type="submission" date="2019-01" db="EMBL/GenBank/DDBJ databases">
        <authorList>
            <person name="Chen W.-M."/>
        </authorList>
    </citation>
    <scope>NUCLEOTIDE SEQUENCE [LARGE SCALE GENOMIC DNA]</scope>
    <source>
        <strain evidence="8 9">FSY-15</strain>
    </source>
</reference>
<name>A0A437PRV8_9BACT</name>
<dbReference type="InterPro" id="IPR001133">
    <property type="entry name" value="NADH_UbQ_OxRdtase_chain4L/K"/>
</dbReference>
<feature type="transmembrane region" description="Helical" evidence="7">
    <location>
        <begin position="31"/>
        <end position="49"/>
    </location>
</feature>
<keyword evidence="6 7" id="KW-0472">Membrane</keyword>
<dbReference type="InterPro" id="IPR039428">
    <property type="entry name" value="NUOK/Mnh_C1-like"/>
</dbReference>
<dbReference type="GO" id="GO:0050136">
    <property type="term" value="F:NADH dehydrogenase (quinone) (non-electrogenic) activity"/>
    <property type="evidence" value="ECO:0007669"/>
    <property type="project" value="UniProtKB-UniRule"/>
</dbReference>
<evidence type="ECO:0000256" key="2">
    <source>
        <dbReference type="ARBA" id="ARBA00010519"/>
    </source>
</evidence>